<organism evidence="2 3">
    <name type="scientific">Lithospermum erythrorhizon</name>
    <name type="common">Purple gromwell</name>
    <name type="synonym">Lithospermum officinale var. erythrorhizon</name>
    <dbReference type="NCBI Taxonomy" id="34254"/>
    <lineage>
        <taxon>Eukaryota</taxon>
        <taxon>Viridiplantae</taxon>
        <taxon>Streptophyta</taxon>
        <taxon>Embryophyta</taxon>
        <taxon>Tracheophyta</taxon>
        <taxon>Spermatophyta</taxon>
        <taxon>Magnoliopsida</taxon>
        <taxon>eudicotyledons</taxon>
        <taxon>Gunneridae</taxon>
        <taxon>Pentapetalae</taxon>
        <taxon>asterids</taxon>
        <taxon>lamiids</taxon>
        <taxon>Boraginales</taxon>
        <taxon>Boraginaceae</taxon>
        <taxon>Boraginoideae</taxon>
        <taxon>Lithospermeae</taxon>
        <taxon>Lithospermum</taxon>
    </lineage>
</organism>
<evidence type="ECO:0000313" key="3">
    <source>
        <dbReference type="Proteomes" id="UP001454036"/>
    </source>
</evidence>
<feature type="region of interest" description="Disordered" evidence="1">
    <location>
        <begin position="63"/>
        <end position="112"/>
    </location>
</feature>
<dbReference type="AlphaFoldDB" id="A0AAV3RJP2"/>
<gene>
    <name evidence="2" type="ORF">LIER_29455</name>
</gene>
<reference evidence="2 3" key="1">
    <citation type="submission" date="2024-01" db="EMBL/GenBank/DDBJ databases">
        <title>The complete chloroplast genome sequence of Lithospermum erythrorhizon: insights into the phylogenetic relationship among Boraginaceae species and the maternal lineages of purple gromwells.</title>
        <authorList>
            <person name="Okada T."/>
            <person name="Watanabe K."/>
        </authorList>
    </citation>
    <scope>NUCLEOTIDE SEQUENCE [LARGE SCALE GENOMIC DNA]</scope>
</reference>
<evidence type="ECO:0000313" key="2">
    <source>
        <dbReference type="EMBL" id="GAA0176470.1"/>
    </source>
</evidence>
<sequence length="144" mass="16350">MVGYREDAHFLLEAYNPHHFPKQLCFFPAIPGFKSRSRDIVLASEDLRYWRSYITTRLRQSVTFPSKSAPRLPSPPVPFSSKPLRKRSLPEDDPVDRDPKHAKWGNTRRPGHVVMFSPDAHIAVTKDVEATPLSEIVPSSGDEA</sequence>
<dbReference type="EMBL" id="BAABME010010156">
    <property type="protein sequence ID" value="GAA0176470.1"/>
    <property type="molecule type" value="Genomic_DNA"/>
</dbReference>
<keyword evidence="3" id="KW-1185">Reference proteome</keyword>
<accession>A0AAV3RJP2</accession>
<dbReference type="Proteomes" id="UP001454036">
    <property type="component" value="Unassembled WGS sequence"/>
</dbReference>
<comment type="caution">
    <text evidence="2">The sequence shown here is derived from an EMBL/GenBank/DDBJ whole genome shotgun (WGS) entry which is preliminary data.</text>
</comment>
<name>A0AAV3RJP2_LITER</name>
<proteinExistence type="predicted"/>
<evidence type="ECO:0000256" key="1">
    <source>
        <dbReference type="SAM" id="MobiDB-lite"/>
    </source>
</evidence>
<protein>
    <submittedName>
        <fullName evidence="2">Uncharacterized protein</fullName>
    </submittedName>
</protein>